<keyword evidence="1" id="KW-0472">Membrane</keyword>
<reference evidence="2 4" key="1">
    <citation type="submission" date="2019-11" db="EMBL/GenBank/DDBJ databases">
        <title>Cellulosimicrobium composti sp. nov. isolated from a compost.</title>
        <authorList>
            <person name="Yang Y."/>
        </authorList>
    </citation>
    <scope>NUCLEOTIDE SEQUENCE [LARGE SCALE GENOMIC DNA]</scope>
    <source>
        <strain evidence="2 4">BIT-GX5</strain>
    </source>
</reference>
<proteinExistence type="predicted"/>
<dbReference type="PROSITE" id="PS51257">
    <property type="entry name" value="PROKAR_LIPOPROTEIN"/>
    <property type="match status" value="1"/>
</dbReference>
<keyword evidence="1" id="KW-0812">Transmembrane</keyword>
<evidence type="ECO:0000313" key="4">
    <source>
        <dbReference type="Proteomes" id="UP000440668"/>
    </source>
</evidence>
<organism evidence="2 4">
    <name type="scientific">Cellulosimicrobium composti</name>
    <dbReference type="NCBI Taxonomy" id="2672572"/>
    <lineage>
        <taxon>Bacteria</taxon>
        <taxon>Bacillati</taxon>
        <taxon>Actinomycetota</taxon>
        <taxon>Actinomycetes</taxon>
        <taxon>Micrococcales</taxon>
        <taxon>Promicromonosporaceae</taxon>
        <taxon>Cellulosimicrobium</taxon>
    </lineage>
</organism>
<dbReference type="EMBL" id="WMKA01000007">
    <property type="protein sequence ID" value="MTG88311.1"/>
    <property type="molecule type" value="Genomic_DNA"/>
</dbReference>
<reference evidence="3 5" key="3">
    <citation type="journal article" date="2021" name="Arch. Microbiol.">
        <title>Cellulosimicrobium fucosivorans sp. nov., isolated from San Elijo Lagoon, contains a fucose metabolic pathway linked to carotenoid production.</title>
        <authorList>
            <person name="Aviles F.A."/>
            <person name="Kyndt J.A."/>
        </authorList>
    </citation>
    <scope>NUCLEOTIDE SEQUENCE [LARGE SCALE GENOMIC DNA]</scope>
    <source>
        <strain evidence="3 5">SE3</strain>
    </source>
</reference>
<feature type="transmembrane region" description="Helical" evidence="1">
    <location>
        <begin position="13"/>
        <end position="36"/>
    </location>
</feature>
<name>A0A6N7ZFV5_9MICO</name>
<comment type="caution">
    <text evidence="2">The sequence shown here is derived from an EMBL/GenBank/DDBJ whole genome shotgun (WGS) entry which is preliminary data.</text>
</comment>
<gene>
    <name evidence="2" type="ORF">GJV82_05015</name>
    <name evidence="3" type="ORF">GYH36_03910</name>
</gene>
<keyword evidence="1" id="KW-1133">Transmembrane helix</keyword>
<evidence type="ECO:0000313" key="2">
    <source>
        <dbReference type="EMBL" id="MTG88311.1"/>
    </source>
</evidence>
<evidence type="ECO:0000256" key="1">
    <source>
        <dbReference type="SAM" id="Phobius"/>
    </source>
</evidence>
<reference evidence="3" key="2">
    <citation type="submission" date="2020-01" db="EMBL/GenBank/DDBJ databases">
        <authorList>
            <person name="Aviles F."/>
            <person name="Meyer T.E."/>
            <person name="Kyndt J.A."/>
        </authorList>
    </citation>
    <scope>NUCLEOTIDE SEQUENCE</scope>
    <source>
        <strain evidence="3">SE3</strain>
    </source>
</reference>
<evidence type="ECO:0000313" key="3">
    <source>
        <dbReference type="EMBL" id="NDO88613.1"/>
    </source>
</evidence>
<dbReference type="AlphaFoldDB" id="A0A6N7ZFV5"/>
<dbReference type="EMBL" id="JAAFAN010000008">
    <property type="protein sequence ID" value="NDO88613.1"/>
    <property type="molecule type" value="Genomic_DNA"/>
</dbReference>
<protein>
    <submittedName>
        <fullName evidence="2">Uncharacterized protein</fullName>
    </submittedName>
</protein>
<dbReference type="Proteomes" id="UP000471672">
    <property type="component" value="Unassembled WGS sequence"/>
</dbReference>
<keyword evidence="5" id="KW-1185">Reference proteome</keyword>
<sequence length="64" mass="6941">MYGALWRALPGPAWVRALLLLVLAAAVVLACFEWLFPLVSEYMPFNDPNIQTDAAGAVPGEAPR</sequence>
<dbReference type="RefSeq" id="WP_115941539.1">
    <property type="nucleotide sequence ID" value="NZ_JAAFAN010000008.1"/>
</dbReference>
<dbReference type="Proteomes" id="UP000440668">
    <property type="component" value="Unassembled WGS sequence"/>
</dbReference>
<evidence type="ECO:0000313" key="5">
    <source>
        <dbReference type="Proteomes" id="UP000471672"/>
    </source>
</evidence>
<accession>A0A6N7ZFV5</accession>